<proteinExistence type="predicted"/>
<evidence type="ECO:0000313" key="1">
    <source>
        <dbReference type="EMBL" id="QUT04172.1"/>
    </source>
</evidence>
<dbReference type="KEGG" id="spph:KFK14_13620"/>
<sequence>MEYQIGAPSQACFDVEAFTAMLRADFGAASVTLAHQLLATAQGDARVNLQRVIAALMADETAQQC</sequence>
<dbReference type="AlphaFoldDB" id="A0A975K441"/>
<dbReference type="EMBL" id="CP073910">
    <property type="protein sequence ID" value="QUT04172.1"/>
    <property type="molecule type" value="Genomic_DNA"/>
</dbReference>
<dbReference type="Proteomes" id="UP000681425">
    <property type="component" value="Chromosome"/>
</dbReference>
<dbReference type="RefSeq" id="WP_070157073.1">
    <property type="nucleotide sequence ID" value="NZ_CP073910.1"/>
</dbReference>
<organism evidence="1 2">
    <name type="scientific">Sphingobium phenoxybenzoativorans</name>
    <dbReference type="NCBI Taxonomy" id="1592790"/>
    <lineage>
        <taxon>Bacteria</taxon>
        <taxon>Pseudomonadati</taxon>
        <taxon>Pseudomonadota</taxon>
        <taxon>Alphaproteobacteria</taxon>
        <taxon>Sphingomonadales</taxon>
        <taxon>Sphingomonadaceae</taxon>
        <taxon>Sphingobium</taxon>
    </lineage>
</organism>
<name>A0A975K441_9SPHN</name>
<accession>A0A975K441</accession>
<protein>
    <submittedName>
        <fullName evidence="1">Uncharacterized protein</fullName>
    </submittedName>
</protein>
<keyword evidence="2" id="KW-1185">Reference proteome</keyword>
<reference evidence="1" key="1">
    <citation type="submission" date="2021-04" db="EMBL/GenBank/DDBJ databases">
        <title>Isolation of p-tert-butylphenol degrading bacteria Sphingobium phenoxybenzoativorans Tas13 from active sludge.</title>
        <authorList>
            <person name="Li Y."/>
        </authorList>
    </citation>
    <scope>NUCLEOTIDE SEQUENCE</scope>
    <source>
        <strain evidence="1">Tas13</strain>
    </source>
</reference>
<gene>
    <name evidence="1" type="ORF">KFK14_13620</name>
</gene>
<evidence type="ECO:0000313" key="2">
    <source>
        <dbReference type="Proteomes" id="UP000681425"/>
    </source>
</evidence>